<dbReference type="EMBL" id="JAPDFL010000001">
    <property type="protein sequence ID" value="MCW1934510.1"/>
    <property type="molecule type" value="Genomic_DNA"/>
</dbReference>
<name>A0ABT3H436_9RHOB</name>
<dbReference type="RefSeq" id="WP_264507296.1">
    <property type="nucleotide sequence ID" value="NZ_JAPDFL010000001.1"/>
</dbReference>
<proteinExistence type="predicted"/>
<evidence type="ECO:0000313" key="2">
    <source>
        <dbReference type="Proteomes" id="UP001208938"/>
    </source>
</evidence>
<protein>
    <submittedName>
        <fullName evidence="1">Uncharacterized protein</fullName>
    </submittedName>
</protein>
<accession>A0ABT3H436</accession>
<dbReference type="Proteomes" id="UP001208938">
    <property type="component" value="Unassembled WGS sequence"/>
</dbReference>
<keyword evidence="2" id="KW-1185">Reference proteome</keyword>
<sequence>MPAVVRLALRVLGLRACPVPVAAQHRAIRDIIERARPLDIHFVFPAHTLHIVR</sequence>
<reference evidence="1 2" key="1">
    <citation type="submission" date="2022-10" db="EMBL/GenBank/DDBJ databases">
        <title>Pararhodobacter sp. nov., isolated from marine algae.</title>
        <authorList>
            <person name="Choi B.J."/>
            <person name="Kim J.M."/>
            <person name="Lee J.K."/>
            <person name="Choi D.G."/>
            <person name="Jeon C.O."/>
        </authorList>
    </citation>
    <scope>NUCLEOTIDE SEQUENCE [LARGE SCALE GENOMIC DNA]</scope>
    <source>
        <strain evidence="1 2">ZQ420</strain>
    </source>
</reference>
<gene>
    <name evidence="1" type="ORF">OKW52_20195</name>
</gene>
<evidence type="ECO:0000313" key="1">
    <source>
        <dbReference type="EMBL" id="MCW1934510.1"/>
    </source>
</evidence>
<organism evidence="1 2">
    <name type="scientific">Pararhodobacter zhoushanensis</name>
    <dbReference type="NCBI Taxonomy" id="2479545"/>
    <lineage>
        <taxon>Bacteria</taxon>
        <taxon>Pseudomonadati</taxon>
        <taxon>Pseudomonadota</taxon>
        <taxon>Alphaproteobacteria</taxon>
        <taxon>Rhodobacterales</taxon>
        <taxon>Paracoccaceae</taxon>
        <taxon>Pararhodobacter</taxon>
    </lineage>
</organism>
<comment type="caution">
    <text evidence="1">The sequence shown here is derived from an EMBL/GenBank/DDBJ whole genome shotgun (WGS) entry which is preliminary data.</text>
</comment>